<dbReference type="GO" id="GO:0047372">
    <property type="term" value="F:monoacylglycerol lipase activity"/>
    <property type="evidence" value="ECO:0007669"/>
    <property type="project" value="TreeGrafter"/>
</dbReference>
<proteinExistence type="inferred from homology"/>
<feature type="active site" description="Charge relay system" evidence="2">
    <location>
        <position position="290"/>
    </location>
</feature>
<accession>A0A2Z4FNH3</accession>
<evidence type="ECO:0000313" key="3">
    <source>
        <dbReference type="EMBL" id="AWV90529.1"/>
    </source>
</evidence>
<dbReference type="SUPFAM" id="SSF53474">
    <property type="entry name" value="alpha/beta-Hydrolases"/>
    <property type="match status" value="1"/>
</dbReference>
<gene>
    <name evidence="3" type="ORF">DN745_14810</name>
</gene>
<sequence>MNRLSHTLAGHLWTIAPTLRHRLRPRRAPEAEAWSTVLEDATVGEVRLHGRYRAHPRADTLVVLVHGLGGHAESPYLVDAAIAVERAGRSCLRLCLRGSAGSGEDIYHSGLTADVHAALRDPKFSAYKKVWVIGFSLGGHVALTLATEDGCDPRVRGVTAICPPLELGEVQAWLDAPARKIYREYILRELRQIYAQVDARGRAITPIEQVRRARTLRDWDSMTVVPRFGFRDAQDYYDSQSITRRLDELRIPALLLASQNDPMIPGRSIPGLISNPPANLEAYHIDAGGHVFFPPSLDVGLGADTGVVAQALAWLGGRAG</sequence>
<evidence type="ECO:0000313" key="4">
    <source>
        <dbReference type="Proteomes" id="UP000249799"/>
    </source>
</evidence>
<dbReference type="Gene3D" id="3.40.50.1820">
    <property type="entry name" value="alpha/beta hydrolase"/>
    <property type="match status" value="1"/>
</dbReference>
<name>A0A2Z4FNH3_9DELT</name>
<evidence type="ECO:0000256" key="1">
    <source>
        <dbReference type="ARBA" id="ARBA00010884"/>
    </source>
</evidence>
<comment type="similarity">
    <text evidence="1">Belongs to the AB hydrolase superfamily. AB hydrolase 4 family.</text>
</comment>
<dbReference type="Pfam" id="PF12697">
    <property type="entry name" value="Abhydrolase_6"/>
    <property type="match status" value="1"/>
</dbReference>
<dbReference type="KEGG" id="bsed:DN745_14810"/>
<dbReference type="PANTHER" id="PTHR10794:SF63">
    <property type="entry name" value="ALPHA_BETA HYDROLASE 1, ISOFORM A"/>
    <property type="match status" value="1"/>
</dbReference>
<dbReference type="AlphaFoldDB" id="A0A2Z4FNH3"/>
<dbReference type="EMBL" id="CP030032">
    <property type="protein sequence ID" value="AWV90529.1"/>
    <property type="molecule type" value="Genomic_DNA"/>
</dbReference>
<dbReference type="InterPro" id="IPR050960">
    <property type="entry name" value="AB_hydrolase_4_sf"/>
</dbReference>
<organism evidence="3 4">
    <name type="scientific">Bradymonas sediminis</name>
    <dbReference type="NCBI Taxonomy" id="1548548"/>
    <lineage>
        <taxon>Bacteria</taxon>
        <taxon>Deltaproteobacteria</taxon>
        <taxon>Bradymonadales</taxon>
        <taxon>Bradymonadaceae</taxon>
        <taxon>Bradymonas</taxon>
    </lineage>
</organism>
<dbReference type="InterPro" id="IPR012020">
    <property type="entry name" value="ABHD4"/>
</dbReference>
<keyword evidence="4" id="KW-1185">Reference proteome</keyword>
<protein>
    <submittedName>
        <fullName evidence="3">Uncharacterized protein</fullName>
    </submittedName>
</protein>
<feature type="active site" description="Charge relay system" evidence="2">
    <location>
        <position position="261"/>
    </location>
</feature>
<dbReference type="GO" id="GO:0034338">
    <property type="term" value="F:short-chain carboxylesterase activity"/>
    <property type="evidence" value="ECO:0007669"/>
    <property type="project" value="TreeGrafter"/>
</dbReference>
<dbReference type="OrthoDB" id="5501925at2"/>
<dbReference type="RefSeq" id="WP_111336023.1">
    <property type="nucleotide sequence ID" value="NZ_CP030032.1"/>
</dbReference>
<feature type="active site" description="Charge relay system" evidence="2">
    <location>
        <position position="136"/>
    </location>
</feature>
<reference evidence="3 4" key="1">
    <citation type="submission" date="2018-06" db="EMBL/GenBank/DDBJ databases">
        <title>Lujinxingia sediminis gen. nov. sp. nov., a new facultative anaerobic member of the class Deltaproteobacteria, and proposal of Lujinxingaceae fam. nov.</title>
        <authorList>
            <person name="Guo L.-Y."/>
            <person name="Li C.-M."/>
            <person name="Wang S."/>
            <person name="Du Z.-J."/>
        </authorList>
    </citation>
    <scope>NUCLEOTIDE SEQUENCE [LARGE SCALE GENOMIC DNA]</scope>
    <source>
        <strain evidence="3 4">FA350</strain>
    </source>
</reference>
<dbReference type="Proteomes" id="UP000249799">
    <property type="component" value="Chromosome"/>
</dbReference>
<dbReference type="InterPro" id="IPR000073">
    <property type="entry name" value="AB_hydrolase_1"/>
</dbReference>
<evidence type="ECO:0000256" key="2">
    <source>
        <dbReference type="PIRSR" id="PIRSR005211-1"/>
    </source>
</evidence>
<dbReference type="InterPro" id="IPR029058">
    <property type="entry name" value="AB_hydrolase_fold"/>
</dbReference>
<dbReference type="PIRSF" id="PIRSF005211">
    <property type="entry name" value="Ab_hydro_YheT"/>
    <property type="match status" value="1"/>
</dbReference>
<dbReference type="PANTHER" id="PTHR10794">
    <property type="entry name" value="ABHYDROLASE DOMAIN-CONTAINING PROTEIN"/>
    <property type="match status" value="1"/>
</dbReference>